<evidence type="ECO:0000256" key="7">
    <source>
        <dbReference type="ARBA" id="ARBA00022989"/>
    </source>
</evidence>
<evidence type="ECO:0000313" key="13">
    <source>
        <dbReference type="Proteomes" id="UP000625711"/>
    </source>
</evidence>
<evidence type="ECO:0000256" key="2">
    <source>
        <dbReference type="ARBA" id="ARBA00008661"/>
    </source>
</evidence>
<sequence length="289" mass="33639">MNLSQFRFKIDKTHVCDEDNVLLLVLVSSAPAHSNERNAIRQTWARPDQEVKVLFLLGDVVDETLQNRIAEEDSLFGDIVQGNFIDSYRNMTYKSVMSMKYVAYRCRTTKFVLKCDDDVFVNMPLMKVFLKHDLRYLPSGDYAFCSVNVDMPVIRSSVGEEAKWYVSYDEWPRETYPIYCAGWYVIMRTSTAVKVYAQAQETPFFWIDDVFLTGIVTEQLGHFIFVDMNKFTVPRDRWQLVVNGTFNEPFLFGSINMLPVMIRSFWGQVLSKPVRSSLFDNTSFTRNVN</sequence>
<dbReference type="GO" id="GO:0006493">
    <property type="term" value="P:protein O-linked glycosylation"/>
    <property type="evidence" value="ECO:0007669"/>
    <property type="project" value="TreeGrafter"/>
</dbReference>
<evidence type="ECO:0000256" key="3">
    <source>
        <dbReference type="ARBA" id="ARBA00022676"/>
    </source>
</evidence>
<dbReference type="Gene3D" id="3.90.550.50">
    <property type="match status" value="1"/>
</dbReference>
<keyword evidence="6" id="KW-0735">Signal-anchor</keyword>
<evidence type="ECO:0000256" key="5">
    <source>
        <dbReference type="ARBA" id="ARBA00022692"/>
    </source>
</evidence>
<keyword evidence="3 11" id="KW-0328">Glycosyltransferase</keyword>
<evidence type="ECO:0000256" key="8">
    <source>
        <dbReference type="ARBA" id="ARBA00023034"/>
    </source>
</evidence>
<protein>
    <recommendedName>
        <fullName evidence="11">Hexosyltransferase</fullName>
        <ecNumber evidence="11">2.4.1.-</ecNumber>
    </recommendedName>
</protein>
<organism evidence="12 13">
    <name type="scientific">Rhynchophorus ferrugineus</name>
    <name type="common">Red palm weevil</name>
    <name type="synonym">Curculio ferrugineus</name>
    <dbReference type="NCBI Taxonomy" id="354439"/>
    <lineage>
        <taxon>Eukaryota</taxon>
        <taxon>Metazoa</taxon>
        <taxon>Ecdysozoa</taxon>
        <taxon>Arthropoda</taxon>
        <taxon>Hexapoda</taxon>
        <taxon>Insecta</taxon>
        <taxon>Pterygota</taxon>
        <taxon>Neoptera</taxon>
        <taxon>Endopterygota</taxon>
        <taxon>Coleoptera</taxon>
        <taxon>Polyphaga</taxon>
        <taxon>Cucujiformia</taxon>
        <taxon>Curculionidae</taxon>
        <taxon>Dryophthorinae</taxon>
        <taxon>Rhynchophorus</taxon>
    </lineage>
</organism>
<evidence type="ECO:0000256" key="10">
    <source>
        <dbReference type="ARBA" id="ARBA00023180"/>
    </source>
</evidence>
<keyword evidence="4" id="KW-0808">Transferase</keyword>
<comment type="caution">
    <text evidence="12">The sequence shown here is derived from an EMBL/GenBank/DDBJ whole genome shotgun (WGS) entry which is preliminary data.</text>
</comment>
<dbReference type="AlphaFoldDB" id="A0A834MG16"/>
<comment type="similarity">
    <text evidence="2 11">Belongs to the glycosyltransferase 31 family.</text>
</comment>
<dbReference type="GO" id="GO:0000139">
    <property type="term" value="C:Golgi membrane"/>
    <property type="evidence" value="ECO:0007669"/>
    <property type="project" value="UniProtKB-SubCell"/>
</dbReference>
<evidence type="ECO:0000313" key="12">
    <source>
        <dbReference type="EMBL" id="KAF7282223.1"/>
    </source>
</evidence>
<dbReference type="OrthoDB" id="115198at2759"/>
<keyword evidence="10" id="KW-0325">Glycoprotein</keyword>
<evidence type="ECO:0000256" key="11">
    <source>
        <dbReference type="RuleBase" id="RU363063"/>
    </source>
</evidence>
<dbReference type="InterPro" id="IPR002659">
    <property type="entry name" value="Glyco_trans_31"/>
</dbReference>
<dbReference type="PANTHER" id="PTHR11214">
    <property type="entry name" value="BETA-1,3-N-ACETYLGLUCOSAMINYLTRANSFERASE"/>
    <property type="match status" value="1"/>
</dbReference>
<keyword evidence="5" id="KW-0812">Transmembrane</keyword>
<keyword evidence="13" id="KW-1185">Reference proteome</keyword>
<dbReference type="GO" id="GO:0016758">
    <property type="term" value="F:hexosyltransferase activity"/>
    <property type="evidence" value="ECO:0007669"/>
    <property type="project" value="InterPro"/>
</dbReference>
<evidence type="ECO:0000256" key="4">
    <source>
        <dbReference type="ARBA" id="ARBA00022679"/>
    </source>
</evidence>
<gene>
    <name evidence="12" type="ORF">GWI33_003023</name>
</gene>
<keyword evidence="7" id="KW-1133">Transmembrane helix</keyword>
<keyword evidence="9" id="KW-0472">Membrane</keyword>
<evidence type="ECO:0000256" key="9">
    <source>
        <dbReference type="ARBA" id="ARBA00023136"/>
    </source>
</evidence>
<keyword evidence="8 11" id="KW-0333">Golgi apparatus</keyword>
<evidence type="ECO:0000256" key="6">
    <source>
        <dbReference type="ARBA" id="ARBA00022968"/>
    </source>
</evidence>
<name>A0A834MG16_RHYFE</name>
<proteinExistence type="inferred from homology"/>
<accession>A0A834MG16</accession>
<dbReference type="EMBL" id="JAACXV010000183">
    <property type="protein sequence ID" value="KAF7282223.1"/>
    <property type="molecule type" value="Genomic_DNA"/>
</dbReference>
<comment type="subcellular location">
    <subcellularLocation>
        <location evidence="1 11">Golgi apparatus membrane</location>
        <topology evidence="1 11">Single-pass type II membrane protein</topology>
    </subcellularLocation>
</comment>
<evidence type="ECO:0000256" key="1">
    <source>
        <dbReference type="ARBA" id="ARBA00004323"/>
    </source>
</evidence>
<dbReference type="FunFam" id="3.90.550.50:FF:000001">
    <property type="entry name" value="Hexosyltransferase"/>
    <property type="match status" value="1"/>
</dbReference>
<dbReference type="Pfam" id="PF01762">
    <property type="entry name" value="Galactosyl_T"/>
    <property type="match status" value="1"/>
</dbReference>
<reference evidence="12" key="1">
    <citation type="submission" date="2020-08" db="EMBL/GenBank/DDBJ databases">
        <title>Genome sequencing and assembly of the red palm weevil Rhynchophorus ferrugineus.</title>
        <authorList>
            <person name="Dias G.B."/>
            <person name="Bergman C.M."/>
            <person name="Manee M."/>
        </authorList>
    </citation>
    <scope>NUCLEOTIDE SEQUENCE</scope>
    <source>
        <strain evidence="12">AA-2017</strain>
        <tissue evidence="12">Whole larva</tissue>
    </source>
</reference>
<dbReference type="Proteomes" id="UP000625711">
    <property type="component" value="Unassembled WGS sequence"/>
</dbReference>
<dbReference type="PANTHER" id="PTHR11214:SF376">
    <property type="entry name" value="HEXOSYLTRANSFERASE"/>
    <property type="match status" value="1"/>
</dbReference>
<dbReference type="EC" id="2.4.1.-" evidence="11"/>